<feature type="transmembrane region" description="Helical" evidence="1">
    <location>
        <begin position="28"/>
        <end position="47"/>
    </location>
</feature>
<dbReference type="AlphaFoldDB" id="A0A3A9K897"/>
<sequence length="55" mass="6542">MKLTWAGIAFILVSFYFTFIGLLQLFPIWISAPCLFISILFTIHQFTNRHRFRGF</sequence>
<dbReference type="RefSeq" id="WP_183041043.1">
    <property type="nucleotide sequence ID" value="NZ_KZ614146.1"/>
</dbReference>
<evidence type="ECO:0000313" key="2">
    <source>
        <dbReference type="EMBL" id="RKL67728.1"/>
    </source>
</evidence>
<protein>
    <submittedName>
        <fullName evidence="2">Uncharacterized protein</fullName>
    </submittedName>
</protein>
<evidence type="ECO:0000313" key="3">
    <source>
        <dbReference type="Proteomes" id="UP000281498"/>
    </source>
</evidence>
<dbReference type="EMBL" id="PDOE01000003">
    <property type="protein sequence ID" value="RKL67728.1"/>
    <property type="molecule type" value="Genomic_DNA"/>
</dbReference>
<accession>A0A3A9K897</accession>
<comment type="caution">
    <text evidence="2">The sequence shown here is derived from an EMBL/GenBank/DDBJ whole genome shotgun (WGS) entry which is preliminary data.</text>
</comment>
<gene>
    <name evidence="2" type="ORF">CR203_10300</name>
</gene>
<dbReference type="Proteomes" id="UP000281498">
    <property type="component" value="Unassembled WGS sequence"/>
</dbReference>
<name>A0A3A9K897_9BACI</name>
<proteinExistence type="predicted"/>
<feature type="transmembrane region" description="Helical" evidence="1">
    <location>
        <begin position="5"/>
        <end position="22"/>
    </location>
</feature>
<keyword evidence="3" id="KW-1185">Reference proteome</keyword>
<organism evidence="2 3">
    <name type="scientific">Salipaludibacillus neizhouensis</name>
    <dbReference type="NCBI Taxonomy" id="885475"/>
    <lineage>
        <taxon>Bacteria</taxon>
        <taxon>Bacillati</taxon>
        <taxon>Bacillota</taxon>
        <taxon>Bacilli</taxon>
        <taxon>Bacillales</taxon>
        <taxon>Bacillaceae</taxon>
    </lineage>
</organism>
<evidence type="ECO:0000256" key="1">
    <source>
        <dbReference type="SAM" id="Phobius"/>
    </source>
</evidence>
<keyword evidence="1" id="KW-0472">Membrane</keyword>
<keyword evidence="1" id="KW-1133">Transmembrane helix</keyword>
<reference evidence="2 3" key="1">
    <citation type="submission" date="2017-10" db="EMBL/GenBank/DDBJ databases">
        <title>Bacillus sp. nov., a halophilic bacterium isolated from a Keqin Lake.</title>
        <authorList>
            <person name="Wang H."/>
        </authorList>
    </citation>
    <scope>NUCLEOTIDE SEQUENCE [LARGE SCALE GENOMIC DNA]</scope>
    <source>
        <strain evidence="2 3">KCTC 13187</strain>
    </source>
</reference>
<keyword evidence="1" id="KW-0812">Transmembrane</keyword>